<reference evidence="2 3" key="1">
    <citation type="submission" date="2021-07" db="EMBL/GenBank/DDBJ databases">
        <title>Genome data of Colletotrichum spaethianum.</title>
        <authorList>
            <person name="Utami Y.D."/>
            <person name="Hiruma K."/>
        </authorList>
    </citation>
    <scope>NUCLEOTIDE SEQUENCE [LARGE SCALE GENOMIC DNA]</scope>
    <source>
        <strain evidence="2 3">MAFF 242679</strain>
    </source>
</reference>
<gene>
    <name evidence="2" type="ORF">ColLi_01326</name>
</gene>
<name>A0AA37GDM5_9PEZI</name>
<keyword evidence="3" id="KW-1185">Reference proteome</keyword>
<protein>
    <submittedName>
        <fullName evidence="2">Uncharacterized protein</fullName>
    </submittedName>
</protein>
<feature type="compositionally biased region" description="Polar residues" evidence="1">
    <location>
        <begin position="1"/>
        <end position="20"/>
    </location>
</feature>
<evidence type="ECO:0000256" key="1">
    <source>
        <dbReference type="SAM" id="MobiDB-lite"/>
    </source>
</evidence>
<dbReference type="EMBL" id="BPPX01000002">
    <property type="protein sequence ID" value="GJC78488.1"/>
    <property type="molecule type" value="Genomic_DNA"/>
</dbReference>
<comment type="caution">
    <text evidence="2">The sequence shown here is derived from an EMBL/GenBank/DDBJ whole genome shotgun (WGS) entry which is preliminary data.</text>
</comment>
<evidence type="ECO:0000313" key="3">
    <source>
        <dbReference type="Proteomes" id="UP001055172"/>
    </source>
</evidence>
<feature type="compositionally biased region" description="Basic and acidic residues" evidence="1">
    <location>
        <begin position="41"/>
        <end position="50"/>
    </location>
</feature>
<dbReference type="Proteomes" id="UP001055172">
    <property type="component" value="Unassembled WGS sequence"/>
</dbReference>
<dbReference type="AlphaFoldDB" id="A0AA37GDM5"/>
<accession>A0AA37GDM5</accession>
<proteinExistence type="predicted"/>
<evidence type="ECO:0000313" key="2">
    <source>
        <dbReference type="EMBL" id="GJC78488.1"/>
    </source>
</evidence>
<feature type="region of interest" description="Disordered" evidence="1">
    <location>
        <begin position="1"/>
        <end position="50"/>
    </location>
</feature>
<sequence>MGVSATNPVQIATDVTATREGSSDDKLSGSGDGISPVVSNPKDDVDPKEERAFDVPVVRLEV</sequence>
<organism evidence="2 3">
    <name type="scientific">Colletotrichum liriopes</name>
    <dbReference type="NCBI Taxonomy" id="708192"/>
    <lineage>
        <taxon>Eukaryota</taxon>
        <taxon>Fungi</taxon>
        <taxon>Dikarya</taxon>
        <taxon>Ascomycota</taxon>
        <taxon>Pezizomycotina</taxon>
        <taxon>Sordariomycetes</taxon>
        <taxon>Hypocreomycetidae</taxon>
        <taxon>Glomerellales</taxon>
        <taxon>Glomerellaceae</taxon>
        <taxon>Colletotrichum</taxon>
        <taxon>Colletotrichum spaethianum species complex</taxon>
    </lineage>
</organism>